<dbReference type="Proteomes" id="UP000789342">
    <property type="component" value="Unassembled WGS sequence"/>
</dbReference>
<dbReference type="FunFam" id="2.40.160.120:FF:000001">
    <property type="entry name" value="Oxysterol-binding protein"/>
    <property type="match status" value="1"/>
</dbReference>
<sequence length="966" mass="110397">MQEVEIAPRDVFIHYINVPKGKTILWWFSTKRKNISFGLYQRKGLPVSTGNVFIAATKNSNEPRTPLGSSDGGHLSPASAKYPNPTKPSISSVKSRTSFDTNDTDENEEFHGDDPTLTTSHSTQSSVNRGRKKSASTQIIKDPDLKEILPIEHYNSSTATIKGSYRVAEEGTYCLCFDNSFSRNTSKSLTFFVALKEEDEQEKSMPEISGWLLKKKRKKMQGWAKRWVQIDNGVLSYYQHPHGPCRGTIHIVLSTVSSSQAFRSIHLDSGTATYHLKTLTNEEFDNWMSVIRKYVNISKERQLHDPDYPRISSSHQSGDFERRQSLYLKRQSILEKRHSIAWGSEPFLRQNNIDEDIGKIYGTFNNMENEFSNINELLDVLKNLVETPPTPNQPRHNTTAEGKFRLKKFSLQRESSSPSPSPPPYSMHMSLDQVYEKLNTAILNIKTNKENAFTLMQTEIEKWKGIDVACRKLVAENTELRKILAETHSFDENGHEEMTSERNNNKDFSEKISNRSQSISSTNTIPDVFFDAEDIVLTGDPSTTDSDVSNIEVSDEESEIETIMKGSIIEHEVEAPVEETTNTTTVDRKMTIRRRKVLPSPICGDDVSLLSILRKNVGKDLATIAMPISLNEPINLLQKLAEDLEYSELLDKASAIDDSIMRLIYVSAFAVSGYASTYSRATRKPFNPLHGETYELVRPDKGFRFISEKVSHNPPIMACHAESQNWSFWQDSKVKSKFWGKSMELIPSGTVHVSIPKFDDHFTFSKPSTWMRNMISGTKYLEHTGVMRIQNQSTGEACEITFNQSGLFSSGPKSEIVGVLYLSNGNKCGKLVGRWNEIVFHETGPNQLKVIWKANPLIPDHEQYYGFTQFCVELNEKTPDIVEYLPNTDTRFRPDQRLFEEGKLAEAEAEKIRLEQKQRDFRKELESKGQTWIPQWFKLENDEWVYKGGYWETRESKLFVNKIELW</sequence>
<accession>A0A9N8VFJ9</accession>
<evidence type="ECO:0000256" key="5">
    <source>
        <dbReference type="SAM" id="Coils"/>
    </source>
</evidence>
<evidence type="ECO:0000259" key="8">
    <source>
        <dbReference type="PROSITE" id="PS50866"/>
    </source>
</evidence>
<dbReference type="InterPro" id="IPR036598">
    <property type="entry name" value="GOLD_dom_sf"/>
</dbReference>
<dbReference type="PANTHER" id="PTHR10972:SF203">
    <property type="entry name" value="OXYSTEROL-BINDING PROTEIN HOMOLOG 3"/>
    <property type="match status" value="1"/>
</dbReference>
<name>A0A9N8VFJ9_9GLOM</name>
<evidence type="ECO:0000256" key="1">
    <source>
        <dbReference type="ARBA" id="ARBA00008842"/>
    </source>
</evidence>
<dbReference type="InterPro" id="IPR011993">
    <property type="entry name" value="PH-like_dom_sf"/>
</dbReference>
<dbReference type="Pfam" id="PF13897">
    <property type="entry name" value="GOLD_2"/>
    <property type="match status" value="1"/>
</dbReference>
<dbReference type="InterPro" id="IPR009038">
    <property type="entry name" value="GOLD_dom"/>
</dbReference>
<protein>
    <submittedName>
        <fullName evidence="9">11668_t:CDS:1</fullName>
    </submittedName>
</protein>
<dbReference type="PANTHER" id="PTHR10972">
    <property type="entry name" value="OXYSTEROL-BINDING PROTEIN-RELATED"/>
    <property type="match status" value="1"/>
</dbReference>
<dbReference type="EMBL" id="CAJVPV010000263">
    <property type="protein sequence ID" value="CAG8449293.1"/>
    <property type="molecule type" value="Genomic_DNA"/>
</dbReference>
<feature type="domain" description="GOLD" evidence="8">
    <location>
        <begin position="1"/>
        <end position="195"/>
    </location>
</feature>
<dbReference type="Pfam" id="PF01237">
    <property type="entry name" value="Oxysterol_BP"/>
    <property type="match status" value="1"/>
</dbReference>
<dbReference type="PROSITE" id="PS50866">
    <property type="entry name" value="GOLD"/>
    <property type="match status" value="1"/>
</dbReference>
<keyword evidence="3" id="KW-0445">Lipid transport</keyword>
<dbReference type="InterPro" id="IPR037239">
    <property type="entry name" value="OSBP_sf"/>
</dbReference>
<dbReference type="GO" id="GO:0032934">
    <property type="term" value="F:sterol binding"/>
    <property type="evidence" value="ECO:0007669"/>
    <property type="project" value="TreeGrafter"/>
</dbReference>
<reference evidence="9" key="1">
    <citation type="submission" date="2021-06" db="EMBL/GenBank/DDBJ databases">
        <authorList>
            <person name="Kallberg Y."/>
            <person name="Tangrot J."/>
            <person name="Rosling A."/>
        </authorList>
    </citation>
    <scope>NUCLEOTIDE SEQUENCE</scope>
    <source>
        <strain evidence="9">CL551</strain>
    </source>
</reference>
<feature type="coiled-coil region" evidence="5">
    <location>
        <begin position="897"/>
        <end position="924"/>
    </location>
</feature>
<dbReference type="GO" id="GO:0035621">
    <property type="term" value="P:ER to Golgi ceramide transport"/>
    <property type="evidence" value="ECO:0007669"/>
    <property type="project" value="TreeGrafter"/>
</dbReference>
<dbReference type="Pfam" id="PF15409">
    <property type="entry name" value="PH_8"/>
    <property type="match status" value="1"/>
</dbReference>
<dbReference type="Gene3D" id="2.30.29.30">
    <property type="entry name" value="Pleckstrin-homology domain (PH domain)/Phosphotyrosine-binding domain (PTB)"/>
    <property type="match status" value="1"/>
</dbReference>
<dbReference type="GO" id="GO:0030011">
    <property type="term" value="P:maintenance of cell polarity"/>
    <property type="evidence" value="ECO:0007669"/>
    <property type="project" value="TreeGrafter"/>
</dbReference>
<dbReference type="GO" id="GO:0034727">
    <property type="term" value="P:piecemeal microautophagy of the nucleus"/>
    <property type="evidence" value="ECO:0007669"/>
    <property type="project" value="TreeGrafter"/>
</dbReference>
<feature type="region of interest" description="Disordered" evidence="6">
    <location>
        <begin position="491"/>
        <end position="519"/>
    </location>
</feature>
<dbReference type="SUPFAM" id="SSF50729">
    <property type="entry name" value="PH domain-like"/>
    <property type="match status" value="1"/>
</dbReference>
<dbReference type="Gene3D" id="2.40.160.120">
    <property type="match status" value="1"/>
</dbReference>
<dbReference type="GO" id="GO:0005829">
    <property type="term" value="C:cytosol"/>
    <property type="evidence" value="ECO:0007669"/>
    <property type="project" value="TreeGrafter"/>
</dbReference>
<comment type="caution">
    <text evidence="9">The sequence shown here is derived from an EMBL/GenBank/DDBJ whole genome shotgun (WGS) entry which is preliminary data.</text>
</comment>
<dbReference type="GO" id="GO:0006897">
    <property type="term" value="P:endocytosis"/>
    <property type="evidence" value="ECO:0007669"/>
    <property type="project" value="TreeGrafter"/>
</dbReference>
<keyword evidence="4" id="KW-0446">Lipid-binding</keyword>
<organism evidence="9 10">
    <name type="scientific">Acaulospora morrowiae</name>
    <dbReference type="NCBI Taxonomy" id="94023"/>
    <lineage>
        <taxon>Eukaryota</taxon>
        <taxon>Fungi</taxon>
        <taxon>Fungi incertae sedis</taxon>
        <taxon>Mucoromycota</taxon>
        <taxon>Glomeromycotina</taxon>
        <taxon>Glomeromycetes</taxon>
        <taxon>Diversisporales</taxon>
        <taxon>Acaulosporaceae</taxon>
        <taxon>Acaulospora</taxon>
    </lineage>
</organism>
<dbReference type="GO" id="GO:0120009">
    <property type="term" value="P:intermembrane lipid transfer"/>
    <property type="evidence" value="ECO:0007669"/>
    <property type="project" value="UniProtKB-ARBA"/>
</dbReference>
<evidence type="ECO:0000256" key="2">
    <source>
        <dbReference type="ARBA" id="ARBA00022448"/>
    </source>
</evidence>
<comment type="similarity">
    <text evidence="1">Belongs to the OSBP family.</text>
</comment>
<feature type="domain" description="PH" evidence="7">
    <location>
        <begin position="205"/>
        <end position="296"/>
    </location>
</feature>
<gene>
    <name evidence="9" type="ORF">AMORRO_LOCUS817</name>
</gene>
<dbReference type="Gene3D" id="2.60.120.680">
    <property type="entry name" value="GOLD domain"/>
    <property type="match status" value="1"/>
</dbReference>
<proteinExistence type="inferred from homology"/>
<keyword evidence="10" id="KW-1185">Reference proteome</keyword>
<evidence type="ECO:0000256" key="6">
    <source>
        <dbReference type="SAM" id="MobiDB-lite"/>
    </source>
</evidence>
<dbReference type="AlphaFoldDB" id="A0A9N8VFJ9"/>
<evidence type="ECO:0000256" key="3">
    <source>
        <dbReference type="ARBA" id="ARBA00023055"/>
    </source>
</evidence>
<dbReference type="SMART" id="SM00233">
    <property type="entry name" value="PH"/>
    <property type="match status" value="1"/>
</dbReference>
<dbReference type="InterPro" id="IPR000648">
    <property type="entry name" value="Oxysterol-bd"/>
</dbReference>
<evidence type="ECO:0000259" key="7">
    <source>
        <dbReference type="PROSITE" id="PS50003"/>
    </source>
</evidence>
<evidence type="ECO:0000313" key="9">
    <source>
        <dbReference type="EMBL" id="CAG8449293.1"/>
    </source>
</evidence>
<dbReference type="OrthoDB" id="1854502at2759"/>
<dbReference type="InterPro" id="IPR041680">
    <property type="entry name" value="PH_8"/>
</dbReference>
<dbReference type="GO" id="GO:0006887">
    <property type="term" value="P:exocytosis"/>
    <property type="evidence" value="ECO:0007669"/>
    <property type="project" value="TreeGrafter"/>
</dbReference>
<evidence type="ECO:0000256" key="4">
    <source>
        <dbReference type="ARBA" id="ARBA00023121"/>
    </source>
</evidence>
<keyword evidence="5" id="KW-0175">Coiled coil</keyword>
<evidence type="ECO:0000313" key="10">
    <source>
        <dbReference type="Proteomes" id="UP000789342"/>
    </source>
</evidence>
<dbReference type="Gene3D" id="3.30.70.3490">
    <property type="match status" value="1"/>
</dbReference>
<dbReference type="GO" id="GO:0005886">
    <property type="term" value="C:plasma membrane"/>
    <property type="evidence" value="ECO:0007669"/>
    <property type="project" value="TreeGrafter"/>
</dbReference>
<feature type="compositionally biased region" description="Polar residues" evidence="6">
    <location>
        <begin position="116"/>
        <end position="128"/>
    </location>
</feature>
<dbReference type="PROSITE" id="PS50003">
    <property type="entry name" value="PH_DOMAIN"/>
    <property type="match status" value="1"/>
</dbReference>
<dbReference type="InterPro" id="IPR001849">
    <property type="entry name" value="PH_domain"/>
</dbReference>
<feature type="compositionally biased region" description="Basic and acidic residues" evidence="6">
    <location>
        <begin position="491"/>
        <end position="513"/>
    </location>
</feature>
<keyword evidence="2" id="KW-0813">Transport</keyword>
<dbReference type="SUPFAM" id="SSF144000">
    <property type="entry name" value="Oxysterol-binding protein-like"/>
    <property type="match status" value="1"/>
</dbReference>
<dbReference type="SUPFAM" id="SSF101576">
    <property type="entry name" value="Supernatant protein factor (SPF), C-terminal domain"/>
    <property type="match status" value="1"/>
</dbReference>
<feature type="compositionally biased region" description="Polar residues" evidence="6">
    <location>
        <begin position="87"/>
        <end position="101"/>
    </location>
</feature>
<feature type="region of interest" description="Disordered" evidence="6">
    <location>
        <begin position="58"/>
        <end position="137"/>
    </location>
</feature>
<dbReference type="GO" id="GO:0032541">
    <property type="term" value="C:cortical endoplasmic reticulum"/>
    <property type="evidence" value="ECO:0007669"/>
    <property type="project" value="TreeGrafter"/>
</dbReference>
<dbReference type="GO" id="GO:0097038">
    <property type="term" value="C:perinuclear endoplasmic reticulum"/>
    <property type="evidence" value="ECO:0007669"/>
    <property type="project" value="TreeGrafter"/>
</dbReference>